<dbReference type="PANTHER" id="PTHR32251">
    <property type="entry name" value="3-OXO-5-ALPHA-STEROID 4-DEHYDROGENASE"/>
    <property type="match status" value="1"/>
</dbReference>
<keyword evidence="1" id="KW-0812">Transmembrane</keyword>
<dbReference type="Pfam" id="PF06966">
    <property type="entry name" value="DUF1295"/>
    <property type="match status" value="1"/>
</dbReference>
<dbReference type="InterPro" id="IPR010721">
    <property type="entry name" value="UstE-like"/>
</dbReference>
<keyword evidence="3" id="KW-1185">Reference proteome</keyword>
<gene>
    <name evidence="2" type="ORF">TWF694_008457</name>
</gene>
<feature type="transmembrane region" description="Helical" evidence="1">
    <location>
        <begin position="59"/>
        <end position="81"/>
    </location>
</feature>
<dbReference type="Gene3D" id="1.20.120.1630">
    <property type="match status" value="1"/>
</dbReference>
<evidence type="ECO:0000256" key="1">
    <source>
        <dbReference type="SAM" id="Phobius"/>
    </source>
</evidence>
<reference evidence="2 3" key="1">
    <citation type="submission" date="2019-10" db="EMBL/GenBank/DDBJ databases">
        <authorList>
            <person name="Palmer J.M."/>
        </authorList>
    </citation>
    <scope>NUCLEOTIDE SEQUENCE [LARGE SCALE GENOMIC DNA]</scope>
    <source>
        <strain evidence="2 3">TWF694</strain>
    </source>
</reference>
<feature type="transmembrane region" description="Helical" evidence="1">
    <location>
        <begin position="20"/>
        <end position="39"/>
    </location>
</feature>
<organism evidence="2 3">
    <name type="scientific">Orbilia ellipsospora</name>
    <dbReference type="NCBI Taxonomy" id="2528407"/>
    <lineage>
        <taxon>Eukaryota</taxon>
        <taxon>Fungi</taxon>
        <taxon>Dikarya</taxon>
        <taxon>Ascomycota</taxon>
        <taxon>Pezizomycotina</taxon>
        <taxon>Orbiliomycetes</taxon>
        <taxon>Orbiliales</taxon>
        <taxon>Orbiliaceae</taxon>
        <taxon>Orbilia</taxon>
    </lineage>
</organism>
<keyword evidence="1" id="KW-1133">Transmembrane helix</keyword>
<accession>A0AAV9XGK6</accession>
<name>A0AAV9XGK6_9PEZI</name>
<protein>
    <recommendedName>
        <fullName evidence="4">Steroid 5-alpha reductase C-terminal domain-containing protein</fullName>
    </recommendedName>
</protein>
<dbReference type="PANTHER" id="PTHR32251:SF15">
    <property type="entry name" value="3-OXO-5-ALPHA-STEROID 4-DEHYDROGENASE (DUF1295)"/>
    <property type="match status" value="1"/>
</dbReference>
<dbReference type="Proteomes" id="UP001365542">
    <property type="component" value="Unassembled WGS sequence"/>
</dbReference>
<dbReference type="GO" id="GO:0016020">
    <property type="term" value="C:membrane"/>
    <property type="evidence" value="ECO:0007669"/>
    <property type="project" value="TreeGrafter"/>
</dbReference>
<evidence type="ECO:0008006" key="4">
    <source>
        <dbReference type="Google" id="ProtNLM"/>
    </source>
</evidence>
<proteinExistence type="predicted"/>
<comment type="caution">
    <text evidence="2">The sequence shown here is derived from an EMBL/GenBank/DDBJ whole genome shotgun (WGS) entry which is preliminary data.</text>
</comment>
<evidence type="ECO:0000313" key="3">
    <source>
        <dbReference type="Proteomes" id="UP001365542"/>
    </source>
</evidence>
<dbReference type="EMBL" id="JAVHJO010000004">
    <property type="protein sequence ID" value="KAK6541081.1"/>
    <property type="molecule type" value="Genomic_DNA"/>
</dbReference>
<dbReference type="AlphaFoldDB" id="A0AAV9XGK6"/>
<keyword evidence="1" id="KW-0472">Membrane</keyword>
<sequence>MSLSKEQKPDPWSIQRGNYAWSPTSAFFFTLGRLLTLPVQYMILTKSTTLPLSAFSNPAATLSSLTFSQTLLLAMPAYAVLKHIYWAWFLMREPLTSHFVTFATFGDMGFEALTSYVSTIAPSIPYWSPSLLVPGAVLNFVGITTELLSETQRAAWKKDKRNEGKVYTGSLWGYVRNPSYTCNVIFSFGYALAAGGPLYAMFYSGIYVCNFFFNAVPGLEAYMRGKYGKQWEAVEKKVRWRLFPGIY</sequence>
<evidence type="ECO:0000313" key="2">
    <source>
        <dbReference type="EMBL" id="KAK6541081.1"/>
    </source>
</evidence>
<dbReference type="PROSITE" id="PS50244">
    <property type="entry name" value="S5A_REDUCTASE"/>
    <property type="match status" value="1"/>
</dbReference>